<protein>
    <submittedName>
        <fullName evidence="2">N-acetyltransferase</fullName>
    </submittedName>
</protein>
<proteinExistence type="predicted"/>
<accession>A0A3D0KHY8</accession>
<dbReference type="SUPFAM" id="SSF55729">
    <property type="entry name" value="Acyl-CoA N-acyltransferases (Nat)"/>
    <property type="match status" value="1"/>
</dbReference>
<organism evidence="2">
    <name type="scientific">Halomonas campaniensis</name>
    <dbReference type="NCBI Taxonomy" id="213554"/>
    <lineage>
        <taxon>Bacteria</taxon>
        <taxon>Pseudomonadati</taxon>
        <taxon>Pseudomonadota</taxon>
        <taxon>Gammaproteobacteria</taxon>
        <taxon>Oceanospirillales</taxon>
        <taxon>Halomonadaceae</taxon>
        <taxon>Halomonas</taxon>
    </lineage>
</organism>
<evidence type="ECO:0000259" key="1">
    <source>
        <dbReference type="PROSITE" id="PS51186"/>
    </source>
</evidence>
<dbReference type="Pfam" id="PF00583">
    <property type="entry name" value="Acetyltransf_1"/>
    <property type="match status" value="1"/>
</dbReference>
<feature type="domain" description="N-acetyltransferase" evidence="1">
    <location>
        <begin position="158"/>
        <end position="304"/>
    </location>
</feature>
<dbReference type="AlphaFoldDB" id="A0A3D0KHY8"/>
<reference evidence="2" key="1">
    <citation type="journal article" date="2018" name="Nat. Biotechnol.">
        <title>A standardized bacterial taxonomy based on genome phylogeny substantially revises the tree of life.</title>
        <authorList>
            <person name="Parks D.H."/>
            <person name="Chuvochina M."/>
            <person name="Waite D.W."/>
            <person name="Rinke C."/>
            <person name="Skarshewski A."/>
            <person name="Chaumeil P.A."/>
            <person name="Hugenholtz P."/>
        </authorList>
    </citation>
    <scope>NUCLEOTIDE SEQUENCE [LARGE SCALE GENOMIC DNA]</scope>
    <source>
        <strain evidence="2">UBA11284</strain>
    </source>
</reference>
<dbReference type="CDD" id="cd04301">
    <property type="entry name" value="NAT_SF"/>
    <property type="match status" value="1"/>
</dbReference>
<gene>
    <name evidence="2" type="ORF">DEO68_13070</name>
</gene>
<comment type="caution">
    <text evidence="2">The sequence shown here is derived from an EMBL/GenBank/DDBJ whole genome shotgun (WGS) entry which is preliminary data.</text>
</comment>
<keyword evidence="2" id="KW-0808">Transferase</keyword>
<name>A0A3D0KHY8_9GAMM</name>
<dbReference type="Gene3D" id="3.40.630.30">
    <property type="match status" value="1"/>
</dbReference>
<dbReference type="EMBL" id="DOTR01000072">
    <property type="protein sequence ID" value="HCA03076.1"/>
    <property type="molecule type" value="Genomic_DNA"/>
</dbReference>
<dbReference type="PROSITE" id="PS51186">
    <property type="entry name" value="GNAT"/>
    <property type="match status" value="1"/>
</dbReference>
<evidence type="ECO:0000313" key="2">
    <source>
        <dbReference type="EMBL" id="HCA03076.1"/>
    </source>
</evidence>
<dbReference type="InterPro" id="IPR016181">
    <property type="entry name" value="Acyl_CoA_acyltransferase"/>
</dbReference>
<dbReference type="GO" id="GO:0016747">
    <property type="term" value="F:acyltransferase activity, transferring groups other than amino-acyl groups"/>
    <property type="evidence" value="ECO:0007669"/>
    <property type="project" value="InterPro"/>
</dbReference>
<dbReference type="InterPro" id="IPR000182">
    <property type="entry name" value="GNAT_dom"/>
</dbReference>
<sequence length="304" mass="33311">MTRHSSFGHRSLACAVMQCPPEQRREALLHLAAVHDPTQQPALQHALSTIKAGCDAVWQGLWIATQAGHIEAAAWVQPLANQTAQLWLPRQPNSATDALLKALQGWVNEQPIALCHVVLSDDVTHWETPLVAHNMRVLATLEHLMWPCQTVQSLANLLTLSPFAELSPAQQRALVANVSEGSLDCPGLREALTIDTLLAGFYDQAPQAPEHWYQVRHQGKTVGVLLLAPNHTTQRWSLQLMGLLPEWRGGGMGKAIIQQAQALASKAGASDITLTVDAQNIPAKRVYAQAGFTRYAQQRLLAWC</sequence>